<reference evidence="2" key="1">
    <citation type="submission" date="2022-06" db="EMBL/GenBank/DDBJ databases">
        <title>Idiomarina rhizosphaerae M1R2S28.</title>
        <authorList>
            <person name="Sun J.-Q."/>
            <person name="Li L.-F."/>
        </authorList>
    </citation>
    <scope>NUCLEOTIDE SEQUENCE</scope>
    <source>
        <strain evidence="2">M1R2S28</strain>
    </source>
</reference>
<evidence type="ECO:0000313" key="3">
    <source>
        <dbReference type="Proteomes" id="UP001139474"/>
    </source>
</evidence>
<dbReference type="PROSITE" id="PS51257">
    <property type="entry name" value="PROKAR_LIPOPROTEIN"/>
    <property type="match status" value="1"/>
</dbReference>
<accession>A0A9X2G162</accession>
<dbReference type="EMBL" id="JAMZDE010000001">
    <property type="protein sequence ID" value="MCP1338088.1"/>
    <property type="molecule type" value="Genomic_DNA"/>
</dbReference>
<name>A0A9X2G162_9GAMM</name>
<keyword evidence="3" id="KW-1185">Reference proteome</keyword>
<dbReference type="RefSeq" id="WP_253616921.1">
    <property type="nucleotide sequence ID" value="NZ_JAMZDE010000001.1"/>
</dbReference>
<dbReference type="InterPro" id="IPR025510">
    <property type="entry name" value="DUF4397"/>
</dbReference>
<dbReference type="AlphaFoldDB" id="A0A9X2G162"/>
<comment type="caution">
    <text evidence="2">The sequence shown here is derived from an EMBL/GenBank/DDBJ whole genome shotgun (WGS) entry which is preliminary data.</text>
</comment>
<evidence type="ECO:0000313" key="2">
    <source>
        <dbReference type="EMBL" id="MCP1338088.1"/>
    </source>
</evidence>
<sequence length="461" mass="47427">MQGIKKLGVIATSLFLITGCDWFDSDNDDTNTPPPEAESSFVRVHHTSADSPNVNVLAGETALLENVPYHTSSGVLEVDAGDYDITVQGILPDDSTVNAIGPASLTFAADTRYEVFAAGQLADESLEPLILSNPVSEVAAGESRIQVVHVAYGAPTVDVYLTAPDAELSSASATLTLAYGEDSGQVDVETGDYRIRLTGAGDDAVIFDSGTVNLADGGDYIIAATNNVAANSANSPVTLQVSDGEATTLINDADAGADVRVVHAVADAPNVDVTLNDAADPQIADLAFLSATDYLNLEAAEYSVDVAAAGGSPVVLEDLPLEVENAMSYSVYAVGELSTIGLQVLTEERRSVATEAKIQLVHAAPSAGNVDIYVTETDDISGADAAFTDIAFDAEGLVSTGNVPLTPGDYVVTVTATGTQDIAIQTPVLTLEGGGIYTAVAVDATSGGLPPQLILMDDLAN</sequence>
<gene>
    <name evidence="2" type="ORF">NJR55_00650</name>
</gene>
<dbReference type="Pfam" id="PF14344">
    <property type="entry name" value="DUF4397"/>
    <property type="match status" value="2"/>
</dbReference>
<feature type="domain" description="DUF4397" evidence="1">
    <location>
        <begin position="257"/>
        <end position="373"/>
    </location>
</feature>
<evidence type="ECO:0000259" key="1">
    <source>
        <dbReference type="Pfam" id="PF14344"/>
    </source>
</evidence>
<proteinExistence type="predicted"/>
<feature type="domain" description="DUF4397" evidence="1">
    <location>
        <begin position="40"/>
        <end position="160"/>
    </location>
</feature>
<organism evidence="2 3">
    <name type="scientific">Idiomarina rhizosphaerae</name>
    <dbReference type="NCBI Taxonomy" id="2961572"/>
    <lineage>
        <taxon>Bacteria</taxon>
        <taxon>Pseudomonadati</taxon>
        <taxon>Pseudomonadota</taxon>
        <taxon>Gammaproteobacteria</taxon>
        <taxon>Alteromonadales</taxon>
        <taxon>Idiomarinaceae</taxon>
        <taxon>Idiomarina</taxon>
    </lineage>
</organism>
<dbReference type="Proteomes" id="UP001139474">
    <property type="component" value="Unassembled WGS sequence"/>
</dbReference>
<protein>
    <submittedName>
        <fullName evidence="2">DUF4397 domain-containing protein</fullName>
    </submittedName>
</protein>